<protein>
    <submittedName>
        <fullName evidence="1">Uncharacterized protein</fullName>
    </submittedName>
</protein>
<dbReference type="Proteomes" id="UP000734511">
    <property type="component" value="Unassembled WGS sequence"/>
</dbReference>
<proteinExistence type="predicted"/>
<comment type="caution">
    <text evidence="1">The sequence shown here is derived from an EMBL/GenBank/DDBJ whole genome shotgun (WGS) entry which is preliminary data.</text>
</comment>
<organism evidence="1 2">
    <name type="scientific">Actinacidiphila epipremni</name>
    <dbReference type="NCBI Taxonomy" id="2053013"/>
    <lineage>
        <taxon>Bacteria</taxon>
        <taxon>Bacillati</taxon>
        <taxon>Actinomycetota</taxon>
        <taxon>Actinomycetes</taxon>
        <taxon>Kitasatosporales</taxon>
        <taxon>Streptomycetaceae</taxon>
        <taxon>Actinacidiphila</taxon>
    </lineage>
</organism>
<dbReference type="RefSeq" id="WP_167982101.1">
    <property type="nucleotide sequence ID" value="NZ_JAATEJ010000004.1"/>
</dbReference>
<keyword evidence="2" id="KW-1185">Reference proteome</keyword>
<sequence length="186" mass="18950">MNGKKRLSVLAAALLGLVWGDLALVAGPAHALGGAISCTGWSYTTYSPGLTNTVRATEVTVAGRYNIVDAHSPTGSCLALGSSASAGRRDVTALLDVSCNAVLTETGTETIEWNDGRSTSFAFTATAAHIGSNTVLTETGTVVAGEFLGQHVVETFTAANLAFLDCATPGGVTSLDYATVLTILPL</sequence>
<evidence type="ECO:0000313" key="2">
    <source>
        <dbReference type="Proteomes" id="UP000734511"/>
    </source>
</evidence>
<gene>
    <name evidence="1" type="ORF">HCN08_07340</name>
</gene>
<dbReference type="EMBL" id="JAATEJ010000004">
    <property type="protein sequence ID" value="NJP43217.1"/>
    <property type="molecule type" value="Genomic_DNA"/>
</dbReference>
<accession>A0ABX0ZJD9</accession>
<evidence type="ECO:0000313" key="1">
    <source>
        <dbReference type="EMBL" id="NJP43217.1"/>
    </source>
</evidence>
<reference evidence="1 2" key="1">
    <citation type="submission" date="2020-03" db="EMBL/GenBank/DDBJ databases">
        <title>WGS of actinomycetes isolated from Thailand.</title>
        <authorList>
            <person name="Thawai C."/>
        </authorList>
    </citation>
    <scope>NUCLEOTIDE SEQUENCE [LARGE SCALE GENOMIC DNA]</scope>
    <source>
        <strain evidence="1 2">PRB2-1</strain>
    </source>
</reference>
<name>A0ABX0ZJD9_9ACTN</name>